<dbReference type="Proteomes" id="UP000318946">
    <property type="component" value="Chromosome"/>
</dbReference>
<dbReference type="PANTHER" id="PTHR31302:SF31">
    <property type="entry name" value="PHOSPHODIESTERASE YAEI"/>
    <property type="match status" value="1"/>
</dbReference>
<keyword evidence="3" id="KW-0472">Membrane</keyword>
<evidence type="ECO:0000259" key="4">
    <source>
        <dbReference type="Pfam" id="PF00149"/>
    </source>
</evidence>
<sequence>MWMPLFLILLPLAADGWHFRRHRKAYRYRNLLLTLVAAGDLLPLAGIVLFWLMKDNTGGVVTAAMWIFFAYLLLTLPRMAYYIVRAFGKGRATRILAPIAALGMAGVLIHGAVSGRRTLAVHRVTLRSDRLPEAFDGLRIAQFTDLHIGTLVDPDREMRALVDSLNALRPDLVIFCGDLVNIRYTELDSTAMRLLGGIRSRYGTFSITGNHDTGNYVRDTLSLPPATNIAALVERQRAMGWRVLDNETVYLRRGDDSISLSGISYDRSLARQRHDRTLPGYDFGTTYRDVPQDLYNITAAHIPQLWEQILDAGYGDLTLSGHVHSMQCKIRLFGRAFSPAQLMYRHWSGPYEKQGRTLYVNDGIGYVGFPMRIGANPEITLFELRR</sequence>
<dbReference type="Pfam" id="PF00149">
    <property type="entry name" value="Metallophos"/>
    <property type="match status" value="1"/>
</dbReference>
<protein>
    <recommendedName>
        <fullName evidence="4">Calcineurin-like phosphoesterase domain-containing protein</fullName>
    </recommendedName>
</protein>
<dbReference type="GO" id="GO:0008758">
    <property type="term" value="F:UDP-2,3-diacylglucosamine hydrolase activity"/>
    <property type="evidence" value="ECO:0007669"/>
    <property type="project" value="TreeGrafter"/>
</dbReference>
<evidence type="ECO:0000313" key="5">
    <source>
        <dbReference type="EMBL" id="BBL05066.1"/>
    </source>
</evidence>
<keyword evidence="6" id="KW-1185">Reference proteome</keyword>
<proteinExistence type="predicted"/>
<feature type="transmembrane region" description="Helical" evidence="3">
    <location>
        <begin position="95"/>
        <end position="113"/>
    </location>
</feature>
<keyword evidence="2" id="KW-0378">Hydrolase</keyword>
<keyword evidence="1" id="KW-0479">Metal-binding</keyword>
<dbReference type="GO" id="GO:0046872">
    <property type="term" value="F:metal ion binding"/>
    <property type="evidence" value="ECO:0007669"/>
    <property type="project" value="UniProtKB-KW"/>
</dbReference>
<evidence type="ECO:0000256" key="3">
    <source>
        <dbReference type="SAM" id="Phobius"/>
    </source>
</evidence>
<dbReference type="SUPFAM" id="SSF56300">
    <property type="entry name" value="Metallo-dependent phosphatases"/>
    <property type="match status" value="1"/>
</dbReference>
<feature type="domain" description="Calcineurin-like phosphoesterase" evidence="4">
    <location>
        <begin position="138"/>
        <end position="325"/>
    </location>
</feature>
<accession>A0A4Y1WXV0</accession>
<dbReference type="PANTHER" id="PTHR31302">
    <property type="entry name" value="TRANSMEMBRANE PROTEIN WITH METALLOPHOSPHOESTERASE DOMAIN-RELATED"/>
    <property type="match status" value="1"/>
</dbReference>
<name>A0A4Y1WXV0_9BACT</name>
<dbReference type="GO" id="GO:0016020">
    <property type="term" value="C:membrane"/>
    <property type="evidence" value="ECO:0007669"/>
    <property type="project" value="GOC"/>
</dbReference>
<keyword evidence="3" id="KW-0812">Transmembrane</keyword>
<dbReference type="InterPro" id="IPR029052">
    <property type="entry name" value="Metallo-depent_PP-like"/>
</dbReference>
<reference evidence="6" key="1">
    <citation type="submission" date="2019-06" db="EMBL/GenBank/DDBJ databases">
        <title>Alistipes onderdonkii subsp. vulgaris subsp. nov., Alistipes dispar sp. nov. and Alistipes communis sp. nov., isolated from human faeces, and creation of Alistipes onderdonkii subsp. onderdonkii subsp. nov.</title>
        <authorList>
            <person name="Sakamoto M."/>
            <person name="Ikeyama N."/>
            <person name="Ogata Y."/>
            <person name="Suda W."/>
            <person name="Iino T."/>
            <person name="Hattori M."/>
            <person name="Ohkuma M."/>
        </authorList>
    </citation>
    <scope>NUCLEOTIDE SEQUENCE [LARGE SCALE GENOMIC DNA]</scope>
    <source>
        <strain evidence="6">5CBH24</strain>
    </source>
</reference>
<dbReference type="KEGG" id="acou:A5CBH24_23790"/>
<dbReference type="InterPro" id="IPR051158">
    <property type="entry name" value="Metallophosphoesterase_sf"/>
</dbReference>
<organism evidence="5 6">
    <name type="scientific">Alistipes communis</name>
    <dbReference type="NCBI Taxonomy" id="2585118"/>
    <lineage>
        <taxon>Bacteria</taxon>
        <taxon>Pseudomonadati</taxon>
        <taxon>Bacteroidota</taxon>
        <taxon>Bacteroidia</taxon>
        <taxon>Bacteroidales</taxon>
        <taxon>Rikenellaceae</taxon>
        <taxon>Alistipes</taxon>
    </lineage>
</organism>
<dbReference type="EMBL" id="AP019735">
    <property type="protein sequence ID" value="BBL05066.1"/>
    <property type="molecule type" value="Genomic_DNA"/>
</dbReference>
<gene>
    <name evidence="5" type="ORF">A5CBH24_23790</name>
</gene>
<evidence type="ECO:0000256" key="2">
    <source>
        <dbReference type="ARBA" id="ARBA00022801"/>
    </source>
</evidence>
<dbReference type="AlphaFoldDB" id="A0A4Y1WXV0"/>
<dbReference type="Gene3D" id="3.60.21.10">
    <property type="match status" value="1"/>
</dbReference>
<dbReference type="InterPro" id="IPR004843">
    <property type="entry name" value="Calcineurin-like_PHP"/>
</dbReference>
<keyword evidence="3" id="KW-1133">Transmembrane helix</keyword>
<feature type="transmembrane region" description="Helical" evidence="3">
    <location>
        <begin position="32"/>
        <end position="53"/>
    </location>
</feature>
<evidence type="ECO:0000256" key="1">
    <source>
        <dbReference type="ARBA" id="ARBA00022723"/>
    </source>
</evidence>
<dbReference type="GO" id="GO:0009245">
    <property type="term" value="P:lipid A biosynthetic process"/>
    <property type="evidence" value="ECO:0007669"/>
    <property type="project" value="TreeGrafter"/>
</dbReference>
<evidence type="ECO:0000313" key="6">
    <source>
        <dbReference type="Proteomes" id="UP000318946"/>
    </source>
</evidence>
<feature type="transmembrane region" description="Helical" evidence="3">
    <location>
        <begin position="60"/>
        <end position="83"/>
    </location>
</feature>